<dbReference type="EMBL" id="OZ023710">
    <property type="protein sequence ID" value="CAK9882748.1"/>
    <property type="molecule type" value="Genomic_DNA"/>
</dbReference>
<dbReference type="PROSITE" id="PS51294">
    <property type="entry name" value="HTH_MYB"/>
    <property type="match status" value="1"/>
</dbReference>
<dbReference type="Proteomes" id="UP001497522">
    <property type="component" value="Chromosome 9"/>
</dbReference>
<dbReference type="Gene3D" id="1.10.10.60">
    <property type="entry name" value="Homeodomain-like"/>
    <property type="match status" value="1"/>
</dbReference>
<feature type="region of interest" description="Disordered" evidence="4">
    <location>
        <begin position="403"/>
        <end position="424"/>
    </location>
</feature>
<sequence>LSTSSHIQRLFDESDVVALTETHLFPDETPLHMPGFQCLHNPRPVFDMSSVRAIVKHSAKQRLRWSPELHERFVDAVSQLGGPDRATPKGVLRLMGVQGLTIYHVKSHLQKYRLAKYVPDSASDDQKSNKKKNPAAAAQPDITLPASDSTSGVQVDDALRMQMEVQKRLHEQLEVQRHLQLRIDAQSKYLKKIIEEQQRVGGSTNTTTTTTTHDDTKLHTVAAASVNERGLGRSHSLMAAADDQEPSSNEEVCIVCQDDDDDKKQQQHNQHQIPDLRLSVVVTPGEEAGIVTDDDAYKLACSKASSNEQAGASISPPSIRELHFGIMRSSESTTSQASSARTTTQLQQQQQQQHQSPRVAQYNMGTGSLYTASLNSTFTSSWTPSSQSPSKRTRFAGHGEIVATGQQPGSSQSVSSESEPVVQQHDGGIMVATCTTSSGGSDFQHQSIHLVQRVVTPGFPLSSPASNCDHSDFKLAMDFPLGGGSSSSNLQQAPPANLAAALYTSQTSDLHSLTGDDLTLRPLRSSSSLQGSHIVAMDQQWAERPSTTTAESDSASDAVRQMFSRWEENSGNAVAHSQGKT</sequence>
<protein>
    <recommendedName>
        <fullName evidence="5">HTH myb-type domain-containing protein</fullName>
    </recommendedName>
</protein>
<keyword evidence="2" id="KW-0804">Transcription</keyword>
<dbReference type="InterPro" id="IPR009057">
    <property type="entry name" value="Homeodomain-like_sf"/>
</dbReference>
<accession>A0ABP1C1K6</accession>
<proteinExistence type="predicted"/>
<dbReference type="PANTHER" id="PTHR31499">
    <property type="entry name" value="MYB FAMILY TRANSCRIPTION FACTOR PHL11"/>
    <property type="match status" value="1"/>
</dbReference>
<dbReference type="InterPro" id="IPR001005">
    <property type="entry name" value="SANT/Myb"/>
</dbReference>
<organism evidence="6 7">
    <name type="scientific">Sphagnum jensenii</name>
    <dbReference type="NCBI Taxonomy" id="128206"/>
    <lineage>
        <taxon>Eukaryota</taxon>
        <taxon>Viridiplantae</taxon>
        <taxon>Streptophyta</taxon>
        <taxon>Embryophyta</taxon>
        <taxon>Bryophyta</taxon>
        <taxon>Sphagnophytina</taxon>
        <taxon>Sphagnopsida</taxon>
        <taxon>Sphagnales</taxon>
        <taxon>Sphagnaceae</taxon>
        <taxon>Sphagnum</taxon>
    </lineage>
</organism>
<gene>
    <name evidence="6" type="ORF">CSSPJE1EN2_LOCUS23999</name>
</gene>
<evidence type="ECO:0000256" key="4">
    <source>
        <dbReference type="SAM" id="MobiDB-lite"/>
    </source>
</evidence>
<feature type="compositionally biased region" description="Low complexity" evidence="4">
    <location>
        <begin position="546"/>
        <end position="558"/>
    </location>
</feature>
<keyword evidence="1" id="KW-0805">Transcription regulation</keyword>
<dbReference type="InterPro" id="IPR017930">
    <property type="entry name" value="Myb_dom"/>
</dbReference>
<feature type="region of interest" description="Disordered" evidence="4">
    <location>
        <begin position="120"/>
        <end position="151"/>
    </location>
</feature>
<evidence type="ECO:0000256" key="1">
    <source>
        <dbReference type="ARBA" id="ARBA00023015"/>
    </source>
</evidence>
<dbReference type="InterPro" id="IPR025756">
    <property type="entry name" value="Myb_CC_LHEQLE"/>
</dbReference>
<dbReference type="NCBIfam" id="TIGR01557">
    <property type="entry name" value="myb_SHAQKYF"/>
    <property type="match status" value="1"/>
</dbReference>
<feature type="compositionally biased region" description="Low complexity" evidence="4">
    <location>
        <begin position="329"/>
        <end position="356"/>
    </location>
</feature>
<feature type="non-terminal residue" evidence="6">
    <location>
        <position position="1"/>
    </location>
</feature>
<dbReference type="InterPro" id="IPR006447">
    <property type="entry name" value="Myb_dom_plants"/>
</dbReference>
<feature type="domain" description="HTH myb-type" evidence="5">
    <location>
        <begin position="57"/>
        <end position="117"/>
    </location>
</feature>
<evidence type="ECO:0000313" key="7">
    <source>
        <dbReference type="Proteomes" id="UP001497522"/>
    </source>
</evidence>
<keyword evidence="7" id="KW-1185">Reference proteome</keyword>
<dbReference type="PANTHER" id="PTHR31499:SF79">
    <property type="entry name" value="HTH MYB-TYPE DOMAIN-CONTAINING PROTEIN"/>
    <property type="match status" value="1"/>
</dbReference>
<evidence type="ECO:0000256" key="3">
    <source>
        <dbReference type="ARBA" id="ARBA00023242"/>
    </source>
</evidence>
<feature type="region of interest" description="Disordered" evidence="4">
    <location>
        <begin position="329"/>
        <end position="359"/>
    </location>
</feature>
<evidence type="ECO:0000259" key="5">
    <source>
        <dbReference type="PROSITE" id="PS51294"/>
    </source>
</evidence>
<name>A0ABP1C1K6_9BRYO</name>
<dbReference type="InterPro" id="IPR046955">
    <property type="entry name" value="PHR1-like"/>
</dbReference>
<feature type="compositionally biased region" description="Low complexity" evidence="4">
    <location>
        <begin position="405"/>
        <end position="424"/>
    </location>
</feature>
<dbReference type="Pfam" id="PF00249">
    <property type="entry name" value="Myb_DNA-binding"/>
    <property type="match status" value="1"/>
</dbReference>
<feature type="region of interest" description="Disordered" evidence="4">
    <location>
        <begin position="539"/>
        <end position="581"/>
    </location>
</feature>
<dbReference type="SUPFAM" id="SSF46689">
    <property type="entry name" value="Homeodomain-like"/>
    <property type="match status" value="1"/>
</dbReference>
<reference evidence="6" key="1">
    <citation type="submission" date="2024-03" db="EMBL/GenBank/DDBJ databases">
        <authorList>
            <consortium name="ELIXIR-Norway"/>
            <consortium name="Elixir Norway"/>
        </authorList>
    </citation>
    <scope>NUCLEOTIDE SEQUENCE</scope>
</reference>
<keyword evidence="3" id="KW-0539">Nucleus</keyword>
<evidence type="ECO:0000256" key="2">
    <source>
        <dbReference type="ARBA" id="ARBA00023163"/>
    </source>
</evidence>
<dbReference type="Pfam" id="PF14379">
    <property type="entry name" value="Myb_CC_LHEQLE"/>
    <property type="match status" value="1"/>
</dbReference>
<evidence type="ECO:0000313" key="6">
    <source>
        <dbReference type="EMBL" id="CAK9882748.1"/>
    </source>
</evidence>